<accession>A0A081B962</accession>
<dbReference type="Proteomes" id="UP000028702">
    <property type="component" value="Unassembled WGS sequence"/>
</dbReference>
<dbReference type="EMBL" id="BBIO01000004">
    <property type="protein sequence ID" value="GAK44580.1"/>
    <property type="molecule type" value="Genomic_DNA"/>
</dbReference>
<sequence>MFNNRLYTATPRHREVYGRYERIFTLVDFSAALFFVAGSICFFFPQLMTPGTWMLLAGSLAFAAKPTVRVLREFHLARLPLPGDLAPGEEPAGEPS</sequence>
<evidence type="ECO:0000313" key="4">
    <source>
        <dbReference type="Proteomes" id="UP000028702"/>
    </source>
</evidence>
<keyword evidence="1" id="KW-0812">Transmembrane</keyword>
<name>A0A081B962_9HYPH</name>
<keyword evidence="1" id="KW-1133">Transmembrane helix</keyword>
<dbReference type="STRING" id="1333998.M2A_1079"/>
<protein>
    <submittedName>
        <fullName evidence="3">Cobyric acid synthase</fullName>
    </submittedName>
</protein>
<evidence type="ECO:0000256" key="1">
    <source>
        <dbReference type="SAM" id="Phobius"/>
    </source>
</evidence>
<dbReference type="eggNOG" id="ENOG5032ZWE">
    <property type="taxonomic scope" value="Bacteria"/>
</dbReference>
<feature type="domain" description="YrhK" evidence="2">
    <location>
        <begin position="19"/>
        <end position="73"/>
    </location>
</feature>
<reference evidence="3 4" key="1">
    <citation type="submission" date="2014-07" db="EMBL/GenBank/DDBJ databases">
        <title>Tepidicaulis marinum gen. nov., sp. nov., a novel marine bacterium denitrifying nitrate to nitrous oxide strictly under microaerobic conditions.</title>
        <authorList>
            <person name="Takeuchi M."/>
            <person name="Yamagishi T."/>
            <person name="Kamagata Y."/>
            <person name="Oshima K."/>
            <person name="Hattori M."/>
            <person name="Katayama T."/>
            <person name="Hanada S."/>
            <person name="Tamaki H."/>
            <person name="Marumo K."/>
            <person name="Maeda H."/>
            <person name="Nedachi M."/>
            <person name="Iwasaki W."/>
            <person name="Suwa Y."/>
            <person name="Sakata S."/>
        </authorList>
    </citation>
    <scope>NUCLEOTIDE SEQUENCE [LARGE SCALE GENOMIC DNA]</scope>
    <source>
        <strain evidence="3 4">MA2</strain>
    </source>
</reference>
<organism evidence="3 4">
    <name type="scientific">Tepidicaulis marinus</name>
    <dbReference type="NCBI Taxonomy" id="1333998"/>
    <lineage>
        <taxon>Bacteria</taxon>
        <taxon>Pseudomonadati</taxon>
        <taxon>Pseudomonadota</taxon>
        <taxon>Alphaproteobacteria</taxon>
        <taxon>Hyphomicrobiales</taxon>
        <taxon>Parvibaculaceae</taxon>
        <taxon>Tepidicaulis</taxon>
    </lineage>
</organism>
<dbReference type="InterPro" id="IPR025424">
    <property type="entry name" value="YrhK_domain"/>
</dbReference>
<feature type="transmembrane region" description="Helical" evidence="1">
    <location>
        <begin position="23"/>
        <end position="45"/>
    </location>
</feature>
<dbReference type="AlphaFoldDB" id="A0A081B962"/>
<dbReference type="RefSeq" id="WP_045444074.1">
    <property type="nucleotide sequence ID" value="NZ_BBIO01000004.1"/>
</dbReference>
<evidence type="ECO:0000259" key="2">
    <source>
        <dbReference type="Pfam" id="PF14145"/>
    </source>
</evidence>
<keyword evidence="4" id="KW-1185">Reference proteome</keyword>
<comment type="caution">
    <text evidence="3">The sequence shown here is derived from an EMBL/GenBank/DDBJ whole genome shotgun (WGS) entry which is preliminary data.</text>
</comment>
<proteinExistence type="predicted"/>
<evidence type="ECO:0000313" key="3">
    <source>
        <dbReference type="EMBL" id="GAK44580.1"/>
    </source>
</evidence>
<gene>
    <name evidence="3" type="ORF">M2A_1079</name>
</gene>
<dbReference type="Pfam" id="PF14145">
    <property type="entry name" value="YrhK"/>
    <property type="match status" value="1"/>
</dbReference>
<keyword evidence="1" id="KW-0472">Membrane</keyword>